<keyword evidence="4" id="KW-1185">Reference proteome</keyword>
<dbReference type="PANTHER" id="PTHR43540:SF6">
    <property type="entry name" value="ISOCHORISMATASE-LIKE DOMAIN-CONTAINING PROTEIN"/>
    <property type="match status" value="1"/>
</dbReference>
<dbReference type="GO" id="GO:0016787">
    <property type="term" value="F:hydrolase activity"/>
    <property type="evidence" value="ECO:0007669"/>
    <property type="project" value="UniProtKB-KW"/>
</dbReference>
<evidence type="ECO:0000313" key="4">
    <source>
        <dbReference type="Proteomes" id="UP000184440"/>
    </source>
</evidence>
<dbReference type="EMBL" id="FRCS01000003">
    <property type="protein sequence ID" value="SHN18523.1"/>
    <property type="molecule type" value="Genomic_DNA"/>
</dbReference>
<reference evidence="3 4" key="1">
    <citation type="submission" date="2016-11" db="EMBL/GenBank/DDBJ databases">
        <authorList>
            <person name="Jaros S."/>
            <person name="Januszkiewicz K."/>
            <person name="Wedrychowicz H."/>
        </authorList>
    </citation>
    <scope>NUCLEOTIDE SEQUENCE [LARGE SCALE GENOMIC DNA]</scope>
    <source>
        <strain evidence="3 4">DSM 46144</strain>
    </source>
</reference>
<accession>A0A1M7PMU6</accession>
<proteinExistence type="predicted"/>
<dbReference type="Pfam" id="PF00857">
    <property type="entry name" value="Isochorismatase"/>
    <property type="match status" value="1"/>
</dbReference>
<dbReference type="Gene3D" id="3.40.50.850">
    <property type="entry name" value="Isochorismatase-like"/>
    <property type="match status" value="1"/>
</dbReference>
<dbReference type="InterPro" id="IPR050272">
    <property type="entry name" value="Isochorismatase-like_hydrls"/>
</dbReference>
<dbReference type="PANTHER" id="PTHR43540">
    <property type="entry name" value="PEROXYUREIDOACRYLATE/UREIDOACRYLATE AMIDOHYDROLASE-RELATED"/>
    <property type="match status" value="1"/>
</dbReference>
<dbReference type="CDD" id="cd00431">
    <property type="entry name" value="cysteine_hydrolases"/>
    <property type="match status" value="1"/>
</dbReference>
<organism evidence="3 4">
    <name type="scientific">Cryptosporangium aurantiacum</name>
    <dbReference type="NCBI Taxonomy" id="134849"/>
    <lineage>
        <taxon>Bacteria</taxon>
        <taxon>Bacillati</taxon>
        <taxon>Actinomycetota</taxon>
        <taxon>Actinomycetes</taxon>
        <taxon>Cryptosporangiales</taxon>
        <taxon>Cryptosporangiaceae</taxon>
        <taxon>Cryptosporangium</taxon>
    </lineage>
</organism>
<dbReference type="STRING" id="134849.SAMN05443668_103507"/>
<dbReference type="Proteomes" id="UP000184440">
    <property type="component" value="Unassembled WGS sequence"/>
</dbReference>
<dbReference type="OrthoDB" id="9814140at2"/>
<protein>
    <submittedName>
        <fullName evidence="3">Nicotinamidase-related amidase</fullName>
    </submittedName>
</protein>
<dbReference type="SUPFAM" id="SSF52499">
    <property type="entry name" value="Isochorismatase-like hydrolases"/>
    <property type="match status" value="1"/>
</dbReference>
<evidence type="ECO:0000259" key="2">
    <source>
        <dbReference type="Pfam" id="PF00857"/>
    </source>
</evidence>
<keyword evidence="1" id="KW-0378">Hydrolase</keyword>
<evidence type="ECO:0000313" key="3">
    <source>
        <dbReference type="EMBL" id="SHN18523.1"/>
    </source>
</evidence>
<dbReference type="InterPro" id="IPR000868">
    <property type="entry name" value="Isochorismatase-like_dom"/>
</dbReference>
<dbReference type="InterPro" id="IPR036380">
    <property type="entry name" value="Isochorismatase-like_sf"/>
</dbReference>
<name>A0A1M7PMU6_9ACTN</name>
<gene>
    <name evidence="3" type="ORF">SAMN05443668_103507</name>
</gene>
<dbReference type="RefSeq" id="WP_073256604.1">
    <property type="nucleotide sequence ID" value="NZ_FRCS01000003.1"/>
</dbReference>
<dbReference type="AlphaFoldDB" id="A0A1M7PMU6"/>
<feature type="domain" description="Isochorismatase-like" evidence="2">
    <location>
        <begin position="15"/>
        <end position="201"/>
    </location>
</feature>
<evidence type="ECO:0000256" key="1">
    <source>
        <dbReference type="ARBA" id="ARBA00022801"/>
    </source>
</evidence>
<sequence>MPIDLSLLGDPARVAVVISEMQRGIVGDLARPPMAAMRDALVEHGTISALARLVAGARAADVAVVHATLQYRRDRLGLTVNTPLMAVMTADPEYLVAGTPDTEVIPELAPEPRDLVAARYHGLSAFTGTELDALLRAMGVETLVLGGVSLNEAVIGMAIEAANLGYRVVIPSDAVMGLPYEFGQDVLRYAMRLLGPVVSVETILAIWDRKSCQFSD</sequence>